<proteinExistence type="predicted"/>
<dbReference type="InParanoid" id="J9DSR3"/>
<organism evidence="2 3">
    <name type="scientific">Edhazardia aedis (strain USNM 41457)</name>
    <name type="common">Microsporidian parasite</name>
    <dbReference type="NCBI Taxonomy" id="1003232"/>
    <lineage>
        <taxon>Eukaryota</taxon>
        <taxon>Fungi</taxon>
        <taxon>Fungi incertae sedis</taxon>
        <taxon>Microsporidia</taxon>
        <taxon>Edhazardia</taxon>
    </lineage>
</organism>
<protein>
    <recommendedName>
        <fullName evidence="4">Ricin B lectin domain-containing protein</fullName>
    </recommendedName>
</protein>
<sequence>MKSAYNNFKILYFVVSLAVAEIVRIQSAANIDLYVTLYTYSTADSDELVFETFSLAHMNPPSRYCGKPNIRNIDGNIHEFYFCGFKMCYSEHANKLIACERNEFKTKWVLDQVDADNSFLIRMDTLCITLKTDKSLDMQPCLNGVDINQIFHIFSAAEAQKFYFGDDVSLEKRQSKFMSVVHGDEENFRDESIANGTELD</sequence>
<name>J9DSR3_EDHAE</name>
<comment type="caution">
    <text evidence="2">The sequence shown here is derived from an EMBL/GenBank/DDBJ whole genome shotgun (WGS) entry which is preliminary data.</text>
</comment>
<dbReference type="EMBL" id="AFBI03000019">
    <property type="protein sequence ID" value="EJW04362.1"/>
    <property type="molecule type" value="Genomic_DNA"/>
</dbReference>
<dbReference type="OrthoDB" id="2200790at2759"/>
<accession>J9DSR3</accession>
<dbReference type="Proteomes" id="UP000003163">
    <property type="component" value="Unassembled WGS sequence"/>
</dbReference>
<dbReference type="HOGENOM" id="CLU_1495809_0_0_1"/>
<dbReference type="VEuPathDB" id="MicrosporidiaDB:EDEG_01392"/>
<reference evidence="2 3" key="1">
    <citation type="submission" date="2011-08" db="EMBL/GenBank/DDBJ databases">
        <authorList>
            <person name="Liu Z.J."/>
            <person name="Shi F.L."/>
            <person name="Lu J.Q."/>
            <person name="Li M."/>
            <person name="Wang Z.L."/>
        </authorList>
    </citation>
    <scope>NUCLEOTIDE SEQUENCE [LARGE SCALE GENOMIC DNA]</scope>
    <source>
        <strain evidence="2 3">USNM 41457</strain>
    </source>
</reference>
<dbReference type="AlphaFoldDB" id="J9DSR3"/>
<reference evidence="3" key="2">
    <citation type="submission" date="2015-07" db="EMBL/GenBank/DDBJ databases">
        <title>Contrasting host-pathogen interactions and genome evolution in two generalist and specialist microsporidian pathogens of mosquitoes.</title>
        <authorList>
            <consortium name="The Broad Institute Genomics Platform"/>
            <consortium name="The Broad Institute Genome Sequencing Center for Infectious Disease"/>
            <person name="Cuomo C.A."/>
            <person name="Sanscrainte N.D."/>
            <person name="Goldberg J.M."/>
            <person name="Heiman D."/>
            <person name="Young S."/>
            <person name="Zeng Q."/>
            <person name="Becnel J.J."/>
            <person name="Birren B.W."/>
        </authorList>
    </citation>
    <scope>NUCLEOTIDE SEQUENCE [LARGE SCALE GENOMIC DNA]</scope>
    <source>
        <strain evidence="3">USNM 41457</strain>
    </source>
</reference>
<evidence type="ECO:0000313" key="2">
    <source>
        <dbReference type="EMBL" id="EJW04362.1"/>
    </source>
</evidence>
<keyword evidence="3" id="KW-1185">Reference proteome</keyword>
<evidence type="ECO:0008006" key="4">
    <source>
        <dbReference type="Google" id="ProtNLM"/>
    </source>
</evidence>
<feature type="chain" id="PRO_5003822238" description="Ricin B lectin domain-containing protein" evidence="1">
    <location>
        <begin position="21"/>
        <end position="200"/>
    </location>
</feature>
<feature type="signal peptide" evidence="1">
    <location>
        <begin position="1"/>
        <end position="20"/>
    </location>
</feature>
<gene>
    <name evidence="2" type="ORF">EDEG_01392</name>
</gene>
<keyword evidence="1" id="KW-0732">Signal</keyword>
<evidence type="ECO:0000256" key="1">
    <source>
        <dbReference type="SAM" id="SignalP"/>
    </source>
</evidence>
<evidence type="ECO:0000313" key="3">
    <source>
        <dbReference type="Proteomes" id="UP000003163"/>
    </source>
</evidence>